<dbReference type="AlphaFoldDB" id="A0A7H2BBY6"/>
<dbReference type="RefSeq" id="WP_190724124.1">
    <property type="nucleotide sequence ID" value="NZ_CP061539.1"/>
</dbReference>
<evidence type="ECO:0000313" key="4">
    <source>
        <dbReference type="Proteomes" id="UP000516404"/>
    </source>
</evidence>
<proteinExistence type="predicted"/>
<accession>A0A7H2BBY6</accession>
<organism evidence="3 4">
    <name type="scientific">Rothia terrae</name>
    <dbReference type="NCBI Taxonomy" id="396015"/>
    <lineage>
        <taxon>Bacteria</taxon>
        <taxon>Bacillati</taxon>
        <taxon>Actinomycetota</taxon>
        <taxon>Actinomycetes</taxon>
        <taxon>Micrococcales</taxon>
        <taxon>Micrococcaceae</taxon>
        <taxon>Rothia</taxon>
    </lineage>
</organism>
<protein>
    <submittedName>
        <fullName evidence="3">AMP-binding protein</fullName>
    </submittedName>
</protein>
<dbReference type="GeneID" id="96624179"/>
<dbReference type="EMBL" id="CP061539">
    <property type="protein sequence ID" value="QNV37182.1"/>
    <property type="molecule type" value="Genomic_DNA"/>
</dbReference>
<evidence type="ECO:0000259" key="2">
    <source>
        <dbReference type="Pfam" id="PF13193"/>
    </source>
</evidence>
<dbReference type="PANTHER" id="PTHR43767:SF12">
    <property type="entry name" value="AMP-DEPENDENT SYNTHETASE AND LIGASE"/>
    <property type="match status" value="1"/>
</dbReference>
<dbReference type="InterPro" id="IPR045851">
    <property type="entry name" value="AMP-bd_C_sf"/>
</dbReference>
<sequence length="518" mass="56655">MSLTVESATSTHNLASFVANHHSNNRPAMYWADQSMTYRELYASVAAARRVLQNHGAEPGKRVALSLPNVPFMPVYYYAIISLGAICVPLNPLLSAHELKYQLEHSEAEILVTWDGTRVAESARALPESSGVAVEQLDATYQLPVLDDYSWGPEPVTGADPAVILYTSGTTNHPKGATLTHRNMMSNASETASVFGYTGEDVIFGGLPLFHAFGQTVAMNAVFFAGASVALLPRFTPKGALNLMKETGVTNASAVPSMFAAIAVALEKMGEDAAQYRGTLRSTISGGAALPEHIHEQFKNSLGVPIYEGYGLSETSPVVSFNRPETGTLIGSVGPAIPGVEVEVRDENRQPVAQGETGELWVRGENVMAGYWNNAEANAAVFDGAWFATGDIVRLDEKGNIFIVDRKKDMVLRNGYSIYPRDIEDIIYTHPRVHLCAVVGYPHPKVDEEVQVFITPTEDVTEEDEATVLSEVEELCREKLSSYKYPRGYEIIRQLPLGPTGKILKTELRKMMVERTQR</sequence>
<dbReference type="GO" id="GO:0016877">
    <property type="term" value="F:ligase activity, forming carbon-sulfur bonds"/>
    <property type="evidence" value="ECO:0007669"/>
    <property type="project" value="UniProtKB-ARBA"/>
</dbReference>
<dbReference type="InterPro" id="IPR050237">
    <property type="entry name" value="ATP-dep_AMP-bd_enzyme"/>
</dbReference>
<dbReference type="InterPro" id="IPR000873">
    <property type="entry name" value="AMP-dep_synth/lig_dom"/>
</dbReference>
<keyword evidence="4" id="KW-1185">Reference proteome</keyword>
<dbReference type="PANTHER" id="PTHR43767">
    <property type="entry name" value="LONG-CHAIN-FATTY-ACID--COA LIGASE"/>
    <property type="match status" value="1"/>
</dbReference>
<name>A0A7H2BBY6_9MICC</name>
<feature type="domain" description="AMP-binding enzyme C-terminal" evidence="2">
    <location>
        <begin position="423"/>
        <end position="502"/>
    </location>
</feature>
<dbReference type="Gene3D" id="3.30.300.30">
    <property type="match status" value="1"/>
</dbReference>
<evidence type="ECO:0000259" key="1">
    <source>
        <dbReference type="Pfam" id="PF00501"/>
    </source>
</evidence>
<dbReference type="SUPFAM" id="SSF56801">
    <property type="entry name" value="Acetyl-CoA synthetase-like"/>
    <property type="match status" value="1"/>
</dbReference>
<dbReference type="Gene3D" id="3.40.50.12780">
    <property type="entry name" value="N-terminal domain of ligase-like"/>
    <property type="match status" value="1"/>
</dbReference>
<dbReference type="InterPro" id="IPR042099">
    <property type="entry name" value="ANL_N_sf"/>
</dbReference>
<dbReference type="Pfam" id="PF13193">
    <property type="entry name" value="AMP-binding_C"/>
    <property type="match status" value="1"/>
</dbReference>
<reference evidence="3 4" key="1">
    <citation type="submission" date="2020-09" db="EMBL/GenBank/DDBJ databases">
        <title>Investigation of environmental microbes.</title>
        <authorList>
            <person name="Ou Y."/>
            <person name="Kang Q."/>
        </authorList>
    </citation>
    <scope>NUCLEOTIDE SEQUENCE [LARGE SCALE GENOMIC DNA]</scope>
    <source>
        <strain evidence="3 4">KJZ-14</strain>
    </source>
</reference>
<dbReference type="Proteomes" id="UP000516404">
    <property type="component" value="Chromosome"/>
</dbReference>
<dbReference type="Pfam" id="PF00501">
    <property type="entry name" value="AMP-binding"/>
    <property type="match status" value="1"/>
</dbReference>
<evidence type="ECO:0000313" key="3">
    <source>
        <dbReference type="EMBL" id="QNV37182.1"/>
    </source>
</evidence>
<dbReference type="KEGG" id="rter:IDM49_07990"/>
<gene>
    <name evidence="3" type="ORF">IDM49_07990</name>
</gene>
<dbReference type="InterPro" id="IPR025110">
    <property type="entry name" value="AMP-bd_C"/>
</dbReference>
<feature type="domain" description="AMP-dependent synthetase/ligase" evidence="1">
    <location>
        <begin position="20"/>
        <end position="372"/>
    </location>
</feature>